<keyword evidence="5" id="KW-1185">Reference proteome</keyword>
<proteinExistence type="predicted"/>
<dbReference type="Pfam" id="PF13692">
    <property type="entry name" value="Glyco_trans_1_4"/>
    <property type="match status" value="1"/>
</dbReference>
<accession>A0ABN2NB04</accession>
<dbReference type="Gene3D" id="3.40.50.2000">
    <property type="entry name" value="Glycogen Phosphorylase B"/>
    <property type="match status" value="2"/>
</dbReference>
<organism evidence="4 5">
    <name type="scientific">Pseudonocardia ailaonensis</name>
    <dbReference type="NCBI Taxonomy" id="367279"/>
    <lineage>
        <taxon>Bacteria</taxon>
        <taxon>Bacillati</taxon>
        <taxon>Actinomycetota</taxon>
        <taxon>Actinomycetes</taxon>
        <taxon>Pseudonocardiales</taxon>
        <taxon>Pseudonocardiaceae</taxon>
        <taxon>Pseudonocardia</taxon>
    </lineage>
</organism>
<evidence type="ECO:0000313" key="5">
    <source>
        <dbReference type="Proteomes" id="UP001500449"/>
    </source>
</evidence>
<sequence>MKVLHVIDSFSYGGAERLLATMNSVAPAAGLQMRVASLAPFSPERSGSLDLLTGAGLEPSFVGVRRLLDPKAIPLLRKAIRESGADVVHAHLGYSATLVPIAARLAGVPCVSTLHHLPAPTTDRRRALKEKLWTRSAERGAALVFVSEAARAATAQVVGRPKPTWRVLPNGVDMSAFRPVAGGRRAPLPPELGIPDDVPVVTVVAALRRDKGHAVAVEAWPKVRAQFPDAVLLIVGDGDEAAALRARDAPGVVLAGARDDVPDLFRGSTLALLPSFTEALPTALIEAAACGVAVVATTVGGTAEIVEHGRTGLLVPPRAVEPLADAIGTLLGDASLRARFGEAGRQLVLERFELNGWVRRIADLYEEAAGQRRGRLGVVRGDGGGKNG</sequence>
<protein>
    <submittedName>
        <fullName evidence="4">Glycosyltransferase</fullName>
    </submittedName>
</protein>
<comment type="caution">
    <text evidence="4">The sequence shown here is derived from an EMBL/GenBank/DDBJ whole genome shotgun (WGS) entry which is preliminary data.</text>
</comment>
<evidence type="ECO:0000259" key="3">
    <source>
        <dbReference type="Pfam" id="PF13439"/>
    </source>
</evidence>
<keyword evidence="2" id="KW-0808">Transferase</keyword>
<dbReference type="EMBL" id="BAAAQK010000018">
    <property type="protein sequence ID" value="GAA1861167.1"/>
    <property type="molecule type" value="Genomic_DNA"/>
</dbReference>
<dbReference type="SUPFAM" id="SSF53756">
    <property type="entry name" value="UDP-Glycosyltransferase/glycogen phosphorylase"/>
    <property type="match status" value="1"/>
</dbReference>
<keyword evidence="1" id="KW-0328">Glycosyltransferase</keyword>
<dbReference type="InterPro" id="IPR028098">
    <property type="entry name" value="Glyco_trans_4-like_N"/>
</dbReference>
<gene>
    <name evidence="4" type="ORF">GCM10009836_46650</name>
</gene>
<name>A0ABN2NB04_9PSEU</name>
<dbReference type="PANTHER" id="PTHR12526">
    <property type="entry name" value="GLYCOSYLTRANSFERASE"/>
    <property type="match status" value="1"/>
</dbReference>
<dbReference type="CDD" id="cd03801">
    <property type="entry name" value="GT4_PimA-like"/>
    <property type="match status" value="1"/>
</dbReference>
<dbReference type="Pfam" id="PF13439">
    <property type="entry name" value="Glyco_transf_4"/>
    <property type="match status" value="1"/>
</dbReference>
<evidence type="ECO:0000256" key="2">
    <source>
        <dbReference type="ARBA" id="ARBA00022679"/>
    </source>
</evidence>
<feature type="domain" description="Glycosyltransferase subfamily 4-like N-terminal" evidence="3">
    <location>
        <begin position="12"/>
        <end position="174"/>
    </location>
</feature>
<reference evidence="4 5" key="1">
    <citation type="journal article" date="2019" name="Int. J. Syst. Evol. Microbiol.">
        <title>The Global Catalogue of Microorganisms (GCM) 10K type strain sequencing project: providing services to taxonomists for standard genome sequencing and annotation.</title>
        <authorList>
            <consortium name="The Broad Institute Genomics Platform"/>
            <consortium name="The Broad Institute Genome Sequencing Center for Infectious Disease"/>
            <person name="Wu L."/>
            <person name="Ma J."/>
        </authorList>
    </citation>
    <scope>NUCLEOTIDE SEQUENCE [LARGE SCALE GENOMIC DNA]</scope>
    <source>
        <strain evidence="4 5">JCM 16009</strain>
    </source>
</reference>
<dbReference type="RefSeq" id="WP_344420829.1">
    <property type="nucleotide sequence ID" value="NZ_BAAAQK010000018.1"/>
</dbReference>
<evidence type="ECO:0000313" key="4">
    <source>
        <dbReference type="EMBL" id="GAA1861167.1"/>
    </source>
</evidence>
<evidence type="ECO:0000256" key="1">
    <source>
        <dbReference type="ARBA" id="ARBA00022676"/>
    </source>
</evidence>
<dbReference type="Proteomes" id="UP001500449">
    <property type="component" value="Unassembled WGS sequence"/>
</dbReference>